<proteinExistence type="predicted"/>
<dbReference type="EMBL" id="JACIVI010000001">
    <property type="protein sequence ID" value="MBB1161507.1"/>
    <property type="molecule type" value="Genomic_DNA"/>
</dbReference>
<name>A0A839HGQ1_9BURK</name>
<keyword evidence="2" id="KW-0540">Nuclease</keyword>
<protein>
    <submittedName>
        <fullName evidence="2">HNH endonuclease</fullName>
    </submittedName>
</protein>
<dbReference type="RefSeq" id="WP_182662343.1">
    <property type="nucleotide sequence ID" value="NZ_JACIVI010000001.1"/>
</dbReference>
<keyword evidence="2" id="KW-0378">Hydrolase</keyword>
<dbReference type="GO" id="GO:0004519">
    <property type="term" value="F:endonuclease activity"/>
    <property type="evidence" value="ECO:0007669"/>
    <property type="project" value="UniProtKB-KW"/>
</dbReference>
<gene>
    <name evidence="2" type="ORF">H4F90_05880</name>
</gene>
<feature type="region of interest" description="Disordered" evidence="1">
    <location>
        <begin position="215"/>
        <end position="235"/>
    </location>
</feature>
<keyword evidence="2" id="KW-0255">Endonuclease</keyword>
<feature type="region of interest" description="Disordered" evidence="1">
    <location>
        <begin position="60"/>
        <end position="88"/>
    </location>
</feature>
<accession>A0A839HGQ1</accession>
<dbReference type="AlphaFoldDB" id="A0A839HGQ1"/>
<sequence length="235" mass="25933">MSKPARHRWTWADEELLRRNYATSLTLDLACALGLNIAQVLRKANAMGLRKSVELIAETARERSSRPGHGSLRTRIQPGTEPWNKGIKGVTGTQDACRATQFKPGTVPHTWRPIGTQVVNADGVLDQKVSDEPGPRHKRWKPVSLLVWQAVHGPVPPGMVLVFKPGRQTVDPALITPDALELLTRAQLMQRNSIHNHPEPIKRAIRAVGALTRSINRAGRSQPQDRAPAPKDSTP</sequence>
<comment type="caution">
    <text evidence="2">The sequence shown here is derived from an EMBL/GenBank/DDBJ whole genome shotgun (WGS) entry which is preliminary data.</text>
</comment>
<dbReference type="Proteomes" id="UP000586093">
    <property type="component" value="Unassembled WGS sequence"/>
</dbReference>
<feature type="compositionally biased region" description="Polar residues" evidence="1">
    <location>
        <begin position="215"/>
        <end position="224"/>
    </location>
</feature>
<evidence type="ECO:0000256" key="1">
    <source>
        <dbReference type="SAM" id="MobiDB-lite"/>
    </source>
</evidence>
<keyword evidence="3" id="KW-1185">Reference proteome</keyword>
<organism evidence="2 3">
    <name type="scientific">Aquariibacter albus</name>
    <dbReference type="NCBI Taxonomy" id="2759899"/>
    <lineage>
        <taxon>Bacteria</taxon>
        <taxon>Pseudomonadati</taxon>
        <taxon>Pseudomonadota</taxon>
        <taxon>Betaproteobacteria</taxon>
        <taxon>Burkholderiales</taxon>
        <taxon>Sphaerotilaceae</taxon>
        <taxon>Aquariibacter</taxon>
    </lineage>
</organism>
<reference evidence="2 3" key="1">
    <citation type="submission" date="2020-08" db="EMBL/GenBank/DDBJ databases">
        <title>Aquariorum lacteus gen. nov., sp. nov., a new member of the family Comamonadaceae, isolated from freshwater aquarium.</title>
        <authorList>
            <person name="Chun S.-J."/>
        </authorList>
    </citation>
    <scope>NUCLEOTIDE SEQUENCE [LARGE SCALE GENOMIC DNA]</scope>
    <source>
        <strain evidence="2 3">SJAQ100</strain>
    </source>
</reference>
<evidence type="ECO:0000313" key="2">
    <source>
        <dbReference type="EMBL" id="MBB1161507.1"/>
    </source>
</evidence>
<evidence type="ECO:0000313" key="3">
    <source>
        <dbReference type="Proteomes" id="UP000586093"/>
    </source>
</evidence>